<feature type="signal peptide" evidence="1">
    <location>
        <begin position="1"/>
        <end position="23"/>
    </location>
</feature>
<dbReference type="Proteomes" id="UP000285961">
    <property type="component" value="Unassembled WGS sequence"/>
</dbReference>
<protein>
    <submittedName>
        <fullName evidence="2">Cyclase family protein</fullName>
    </submittedName>
</protein>
<reference evidence="2 3" key="1">
    <citation type="journal article" date="2017" name="ISME J.">
        <title>Energy and carbon metabolisms in a deep terrestrial subsurface fluid microbial community.</title>
        <authorList>
            <person name="Momper L."/>
            <person name="Jungbluth S.P."/>
            <person name="Lee M.D."/>
            <person name="Amend J.P."/>
        </authorList>
    </citation>
    <scope>NUCLEOTIDE SEQUENCE [LARGE SCALE GENOMIC DNA]</scope>
    <source>
        <strain evidence="2">SURF_17</strain>
    </source>
</reference>
<evidence type="ECO:0000313" key="2">
    <source>
        <dbReference type="EMBL" id="RJP68498.1"/>
    </source>
</evidence>
<dbReference type="GO" id="GO:0004061">
    <property type="term" value="F:arylformamidase activity"/>
    <property type="evidence" value="ECO:0007669"/>
    <property type="project" value="InterPro"/>
</dbReference>
<evidence type="ECO:0000256" key="1">
    <source>
        <dbReference type="SAM" id="SignalP"/>
    </source>
</evidence>
<evidence type="ECO:0000313" key="3">
    <source>
        <dbReference type="Proteomes" id="UP000285961"/>
    </source>
</evidence>
<dbReference type="InterPro" id="IPR037175">
    <property type="entry name" value="KFase_sf"/>
</dbReference>
<accession>A0A419EW17</accession>
<dbReference type="GO" id="GO:0019441">
    <property type="term" value="P:L-tryptophan catabolic process to kynurenine"/>
    <property type="evidence" value="ECO:0007669"/>
    <property type="project" value="InterPro"/>
</dbReference>
<sequence>MKWKARILSTILVALLFVSPVSAEEPKLWKLQKVLASKKYVDLTHAFHPDIPHWKGFPVESVKDIYTYERGGFWAQEFTHVGQWGTHVDPPAHFHKGLRTVDELSLKEMILPLVVVDVHEKVAQNPDYVLSLADVKEWETRNGEIPQGAFVAMRTDWSKRWPDAAAMANKDEHGIAHYPGWSVESLRFLLQERRVVAIGHEPTDTDPGMSTSRNDYQAESYVLGTNHYQIELLTNLDGVPEKGALIICTFPKPLKGSGFPARAFAVVP</sequence>
<dbReference type="PANTHER" id="PTHR31118">
    <property type="entry name" value="CYCLASE-LIKE PROTEIN 2"/>
    <property type="match status" value="1"/>
</dbReference>
<proteinExistence type="predicted"/>
<dbReference type="PANTHER" id="PTHR31118:SF12">
    <property type="entry name" value="CYCLASE-LIKE PROTEIN 2"/>
    <property type="match status" value="1"/>
</dbReference>
<dbReference type="SUPFAM" id="SSF102198">
    <property type="entry name" value="Putative cyclase"/>
    <property type="match status" value="1"/>
</dbReference>
<dbReference type="EMBL" id="QZKI01000091">
    <property type="protein sequence ID" value="RJP68498.1"/>
    <property type="molecule type" value="Genomic_DNA"/>
</dbReference>
<comment type="caution">
    <text evidence="2">The sequence shown here is derived from an EMBL/GenBank/DDBJ whole genome shotgun (WGS) entry which is preliminary data.</text>
</comment>
<dbReference type="Gene3D" id="3.50.30.50">
    <property type="entry name" value="Putative cyclase"/>
    <property type="match status" value="1"/>
</dbReference>
<feature type="chain" id="PRO_5018997286" evidence="1">
    <location>
        <begin position="24"/>
        <end position="268"/>
    </location>
</feature>
<keyword evidence="1" id="KW-0732">Signal</keyword>
<organism evidence="2 3">
    <name type="scientific">Candidatus Abyssobacteria bacterium SURF_17</name>
    <dbReference type="NCBI Taxonomy" id="2093361"/>
    <lineage>
        <taxon>Bacteria</taxon>
        <taxon>Pseudomonadati</taxon>
        <taxon>Candidatus Hydrogenedentota</taxon>
        <taxon>Candidatus Abyssobacteria</taxon>
    </lineage>
</organism>
<gene>
    <name evidence="2" type="ORF">C4532_12690</name>
</gene>
<dbReference type="AlphaFoldDB" id="A0A419EW17"/>
<dbReference type="Pfam" id="PF04199">
    <property type="entry name" value="Cyclase"/>
    <property type="match status" value="1"/>
</dbReference>
<dbReference type="InterPro" id="IPR007325">
    <property type="entry name" value="KFase/CYL"/>
</dbReference>
<name>A0A419EW17_9BACT</name>